<dbReference type="STRING" id="1714016.BA724_00550"/>
<proteinExistence type="predicted"/>
<name>A0A1E7DU26_9BACI</name>
<gene>
    <name evidence="1" type="ORF">BA724_00550</name>
</gene>
<dbReference type="AlphaFoldDB" id="A0A1E7DU26"/>
<keyword evidence="2" id="KW-1185">Reference proteome</keyword>
<dbReference type="RefSeq" id="WP_069936747.1">
    <property type="nucleotide sequence ID" value="NZ_MAMP01000001.1"/>
</dbReference>
<organism evidence="1 2">
    <name type="scientific">Domibacillus iocasae</name>
    <dbReference type="NCBI Taxonomy" id="1714016"/>
    <lineage>
        <taxon>Bacteria</taxon>
        <taxon>Bacillati</taxon>
        <taxon>Bacillota</taxon>
        <taxon>Bacilli</taxon>
        <taxon>Bacillales</taxon>
        <taxon>Bacillaceae</taxon>
        <taxon>Domibacillus</taxon>
    </lineage>
</organism>
<comment type="caution">
    <text evidence="1">The sequence shown here is derived from an EMBL/GenBank/DDBJ whole genome shotgun (WGS) entry which is preliminary data.</text>
</comment>
<evidence type="ECO:0000313" key="2">
    <source>
        <dbReference type="Proteomes" id="UP000095658"/>
    </source>
</evidence>
<reference evidence="1 2" key="1">
    <citation type="submission" date="2016-06" db="EMBL/GenBank/DDBJ databases">
        <title>Domibacillus iocasae genome sequencing.</title>
        <authorList>
            <person name="Verma A."/>
            <person name="Pal Y."/>
            <person name="Ojha A.K."/>
            <person name="Krishnamurthi S."/>
        </authorList>
    </citation>
    <scope>NUCLEOTIDE SEQUENCE [LARGE SCALE GENOMIC DNA]</scope>
    <source>
        <strain evidence="1 2">DSM 29979</strain>
    </source>
</reference>
<dbReference type="EMBL" id="MAMP01000001">
    <property type="protein sequence ID" value="OES46582.1"/>
    <property type="molecule type" value="Genomic_DNA"/>
</dbReference>
<protein>
    <submittedName>
        <fullName evidence="1">Uncharacterized protein</fullName>
    </submittedName>
</protein>
<evidence type="ECO:0000313" key="1">
    <source>
        <dbReference type="EMBL" id="OES46582.1"/>
    </source>
</evidence>
<sequence length="126" mass="13600">MHHAYPKVGDSIQAFINVCGQPSTESTNDMILFEIPGINAKLTCWIDEEKNVHKLSSSMPIGAQAAVELAKRFLPADAVPAEAHLDTDSAKLNATVQTYELEQNGQKKQAVITADETGAFTISISD</sequence>
<dbReference type="Proteomes" id="UP000095658">
    <property type="component" value="Unassembled WGS sequence"/>
</dbReference>
<accession>A0A1E7DU26</accession>
<dbReference type="OrthoDB" id="2966587at2"/>